<dbReference type="Proteomes" id="UP000009168">
    <property type="component" value="Unassembled WGS sequence"/>
</dbReference>
<reference evidence="3" key="1">
    <citation type="journal article" date="2006" name="PLoS Biol.">
        <title>Macronuclear genome sequence of the ciliate Tetrahymena thermophila, a model eukaryote.</title>
        <authorList>
            <person name="Eisen J.A."/>
            <person name="Coyne R.S."/>
            <person name="Wu M."/>
            <person name="Wu D."/>
            <person name="Thiagarajan M."/>
            <person name="Wortman J.R."/>
            <person name="Badger J.H."/>
            <person name="Ren Q."/>
            <person name="Amedeo P."/>
            <person name="Jones K.M."/>
            <person name="Tallon L.J."/>
            <person name="Delcher A.L."/>
            <person name="Salzberg S.L."/>
            <person name="Silva J.C."/>
            <person name="Haas B.J."/>
            <person name="Majoros W.H."/>
            <person name="Farzad M."/>
            <person name="Carlton J.M."/>
            <person name="Smith R.K. Jr."/>
            <person name="Garg J."/>
            <person name="Pearlman R.E."/>
            <person name="Karrer K.M."/>
            <person name="Sun L."/>
            <person name="Manning G."/>
            <person name="Elde N.C."/>
            <person name="Turkewitz A.P."/>
            <person name="Asai D.J."/>
            <person name="Wilkes D.E."/>
            <person name="Wang Y."/>
            <person name="Cai H."/>
            <person name="Collins K."/>
            <person name="Stewart B.A."/>
            <person name="Lee S.R."/>
            <person name="Wilamowska K."/>
            <person name="Weinberg Z."/>
            <person name="Ruzzo W.L."/>
            <person name="Wloga D."/>
            <person name="Gaertig J."/>
            <person name="Frankel J."/>
            <person name="Tsao C.-C."/>
            <person name="Gorovsky M.A."/>
            <person name="Keeling P.J."/>
            <person name="Waller R.F."/>
            <person name="Patron N.J."/>
            <person name="Cherry J.M."/>
            <person name="Stover N.A."/>
            <person name="Krieger C.J."/>
            <person name="del Toro C."/>
            <person name="Ryder H.F."/>
            <person name="Williamson S.C."/>
            <person name="Barbeau R.A."/>
            <person name="Hamilton E.P."/>
            <person name="Orias E."/>
        </authorList>
    </citation>
    <scope>NUCLEOTIDE SEQUENCE [LARGE SCALE GENOMIC DNA]</scope>
    <source>
        <strain evidence="3">SB210</strain>
    </source>
</reference>
<protein>
    <submittedName>
        <fullName evidence="2">Transmembrane protein, putative</fullName>
    </submittedName>
</protein>
<dbReference type="InterPro" id="IPR011050">
    <property type="entry name" value="Pectin_lyase_fold/virulence"/>
</dbReference>
<dbReference type="OrthoDB" id="5950997at2759"/>
<evidence type="ECO:0000313" key="2">
    <source>
        <dbReference type="EMBL" id="EWS74360.1"/>
    </source>
</evidence>
<feature type="transmembrane region" description="Helical" evidence="1">
    <location>
        <begin position="1348"/>
        <end position="1371"/>
    </location>
</feature>
<dbReference type="GeneID" id="24442154"/>
<keyword evidence="3" id="KW-1185">Reference proteome</keyword>
<feature type="transmembrane region" description="Helical" evidence="1">
    <location>
        <begin position="1121"/>
        <end position="1142"/>
    </location>
</feature>
<dbReference type="InParanoid" id="W7X4V8"/>
<keyword evidence="1" id="KW-0472">Membrane</keyword>
<organism evidence="2 3">
    <name type="scientific">Tetrahymena thermophila (strain SB210)</name>
    <dbReference type="NCBI Taxonomy" id="312017"/>
    <lineage>
        <taxon>Eukaryota</taxon>
        <taxon>Sar</taxon>
        <taxon>Alveolata</taxon>
        <taxon>Ciliophora</taxon>
        <taxon>Intramacronucleata</taxon>
        <taxon>Oligohymenophorea</taxon>
        <taxon>Hymenostomatida</taxon>
        <taxon>Tetrahymenina</taxon>
        <taxon>Tetrahymenidae</taxon>
        <taxon>Tetrahymena</taxon>
    </lineage>
</organism>
<dbReference type="PANTHER" id="PTHR11319:SF35">
    <property type="entry name" value="OUTER MEMBRANE PROTEIN PMPC-RELATED"/>
    <property type="match status" value="1"/>
</dbReference>
<name>W7X4V8_TETTS</name>
<sequence length="1529" mass="178576">MELKKFQVLEAESFKISNHQQDIDFYKLNSTFYVKQSEKIIDTENMIILNTIQEDKSNFIGQIYTDDKQLHIFQSVNGVYWYKNLLNMPFQVLNFTQSQVLQDLYFEKGQNLIAFFDSSCQCVQTYDIIKSIKLVSQVNFNVKFDLKIKLVDWNNHSFIYVSGSTIYYYYQNNNNNIIINEQIGLLDSNIIEYQYCFEQQIVVAMTQQQNLYIIKIQEKASLKVETQFFDVNDEIVLYLKFFLKCSENILIIYSPIVQIINLLTAKDQELFLQFNQLQYPNYAQNIPIVNVKEQLIICLFDMETNYFQRNDLYGFLGYFDYRENNTDSYYDLQQNTLILVTGVTKKLTIMTIPGDQNLFTYYTVNSFLQEATYYFEDKTSIILIDTTPVIYLCNYIKQINSQENNWWKIPFEDNKRFNTYDRVNEENITKDIFILQKQDNQNTILILDLLKKEFTYQKNIFNQQIMNVVNDPIKQLIYTVSNEATTNIFSYTLDFITTIKNPCLKIIEIKEQDINQVQYLSDSAILKDIEIFDCVDIIFSFKMNNLQVSQIKNINQNNNQIQFLSMNQQNSEGYALISKAKFMNSSILNNNPLILFNQLSNVELNNVLIKDLANINGQHTSIVMIQDCKLVTISESHFTNNTNSNGPGGVICAFDNKQIIIQNSIFWRNTCKLQNGGAIYMINTIRQGVLKINQTQLIENKSYYSLGGSIYLQNNNLIMQNSVIASNQAQIGGGIYYALVMPDFLIDLQQGNKNNNTFKDNLAFIYGQNFGSSLRKIFINLENIKIPKNSLKLYENTVIFIKKFKSGDQINFEQIQLLDEENNPIKSIDVNSTDFYLLNSDVQMLLQQISVSVQWNQENKEIQCIGQLQTKQFINGGFNLDVQIFYKPISELVLKIQSNSFPSLIDSNGNIVVNQGQIELILNIELEQCSIGQIFKQYGSSIACETCPDGKYSLSLNDQECRECPDSAVQCISSNIQLKNGYWRENENTDNIIYCSFNPQSCQPQLSSSKFYCIEGHKGPLCYQCDTYGDIWGSKYSEIYNHGECYKCEENIDKIVLYNLLIYLMISLYIIIILRRIIMQLEAKIKGYYLNKLEIIYLGSTLSQSDRSQIISKILTDHLQILSLVCSFTTKMPVFFTVPIQLSGNSVSLASKSIDCVFSKYPNLQPLWLFQFLWSFTLPAGILIFYLLQGIILKRFQIDLFIRYLQTAAIFIYFYFYPMIITLAIRSINCITIGDKKYLDLDFGIECYDKNQHKPYLFLFTIPVIFIWGFLIPLLLFYKIYNAKSKKKSMIKQIKYSFLFAGYKRQYYYWEFWKLSYKTGLILISVLFKQNIQLKIVGDQNNLLYQTFWIAMTMLLNFVFIATLIIGLLRLKISNQQQERTCFQNFIFQLKTKYPQLLDVQIQNNQKVSSLLKFKKHLKLQLDLKNNQDSVFSPSSPQAHLIISPKMNDEKLQTLQKNKSFKRMKNKWSYYTRNSKQNSISIKDRTFDKQNLFNSNTRDSIIQETESSIQNNQYNSSHKFQIQLSLDKS</sequence>
<feature type="transmembrane region" description="Helical" evidence="1">
    <location>
        <begin position="1256"/>
        <end position="1278"/>
    </location>
</feature>
<dbReference type="KEGG" id="tet:TTHERM_001322655"/>
<feature type="transmembrane region" description="Helical" evidence="1">
    <location>
        <begin position="1055"/>
        <end position="1074"/>
    </location>
</feature>
<dbReference type="PANTHER" id="PTHR11319">
    <property type="entry name" value="G PROTEIN-COUPLED RECEPTOR-RELATED"/>
    <property type="match status" value="1"/>
</dbReference>
<dbReference type="RefSeq" id="XP_012653103.1">
    <property type="nucleotide sequence ID" value="XM_012797649.1"/>
</dbReference>
<proteinExistence type="predicted"/>
<feature type="transmembrane region" description="Helical" evidence="1">
    <location>
        <begin position="1307"/>
        <end position="1328"/>
    </location>
</feature>
<keyword evidence="1" id="KW-1133">Transmembrane helix</keyword>
<feature type="transmembrane region" description="Helical" evidence="1">
    <location>
        <begin position="1168"/>
        <end position="1188"/>
    </location>
</feature>
<evidence type="ECO:0000313" key="3">
    <source>
        <dbReference type="Proteomes" id="UP000009168"/>
    </source>
</evidence>
<dbReference type="EMBL" id="GG662701">
    <property type="protein sequence ID" value="EWS74360.1"/>
    <property type="molecule type" value="Genomic_DNA"/>
</dbReference>
<dbReference type="SUPFAM" id="SSF51126">
    <property type="entry name" value="Pectin lyase-like"/>
    <property type="match status" value="1"/>
</dbReference>
<keyword evidence="1 2" id="KW-0812">Transmembrane</keyword>
<accession>W7X4V8</accession>
<evidence type="ECO:0000256" key="1">
    <source>
        <dbReference type="SAM" id="Phobius"/>
    </source>
</evidence>
<gene>
    <name evidence="2" type="ORF">TTHERM_001322655</name>
</gene>